<dbReference type="Pfam" id="PF01883">
    <property type="entry name" value="FeS_assembly_P"/>
    <property type="match status" value="1"/>
</dbReference>
<dbReference type="Gene3D" id="3.30.300.130">
    <property type="entry name" value="Fe-S cluster assembly (FSCA)"/>
    <property type="match status" value="1"/>
</dbReference>
<evidence type="ECO:0000313" key="3">
    <source>
        <dbReference type="Proteomes" id="UP000305848"/>
    </source>
</evidence>
<sequence>MNEVITNNDVQCTTALAALHNIIDPEIGLNIVDLGLIYQIDFDETAKEIFMSMTLTTQYCPMGASIKDGAERVLQHAFPQYTIHLQLLFDPPWRPSRISEEGQAFLNRY</sequence>
<reference evidence="2 3" key="1">
    <citation type="submission" date="2019-05" db="EMBL/GenBank/DDBJ databases">
        <title>Panacibacter sp. strain 17mud1-8 Genome sequencing and assembly.</title>
        <authorList>
            <person name="Chhetri G."/>
        </authorList>
    </citation>
    <scope>NUCLEOTIDE SEQUENCE [LARGE SCALE GENOMIC DNA]</scope>
    <source>
        <strain evidence="2 3">17mud1-8</strain>
    </source>
</reference>
<dbReference type="PANTHER" id="PTHR42831">
    <property type="entry name" value="FE-S PROTEIN MATURATION AUXILIARY FACTOR YITW"/>
    <property type="match status" value="1"/>
</dbReference>
<comment type="caution">
    <text evidence="2">The sequence shown here is derived from an EMBL/GenBank/DDBJ whole genome shotgun (WGS) entry which is preliminary data.</text>
</comment>
<name>A0A4U3L5B7_9BACT</name>
<dbReference type="InterPro" id="IPR002744">
    <property type="entry name" value="MIP18-like"/>
</dbReference>
<dbReference type="SUPFAM" id="SSF117916">
    <property type="entry name" value="Fe-S cluster assembly (FSCA) domain-like"/>
    <property type="match status" value="1"/>
</dbReference>
<dbReference type="OrthoDB" id="9805360at2"/>
<dbReference type="AlphaFoldDB" id="A0A4U3L5B7"/>
<dbReference type="EMBL" id="SZQL01000006">
    <property type="protein sequence ID" value="TKK68807.1"/>
    <property type="molecule type" value="Genomic_DNA"/>
</dbReference>
<gene>
    <name evidence="2" type="ORF">FC093_08915</name>
</gene>
<evidence type="ECO:0000259" key="1">
    <source>
        <dbReference type="Pfam" id="PF01883"/>
    </source>
</evidence>
<evidence type="ECO:0000313" key="2">
    <source>
        <dbReference type="EMBL" id="TKK68807.1"/>
    </source>
</evidence>
<dbReference type="InterPro" id="IPR034904">
    <property type="entry name" value="FSCA_dom_sf"/>
</dbReference>
<dbReference type="RefSeq" id="WP_137261429.1">
    <property type="nucleotide sequence ID" value="NZ_SZQL01000006.1"/>
</dbReference>
<accession>A0A4U3L5B7</accession>
<feature type="domain" description="MIP18 family-like" evidence="1">
    <location>
        <begin position="15"/>
        <end position="79"/>
    </location>
</feature>
<dbReference type="Proteomes" id="UP000305848">
    <property type="component" value="Unassembled WGS sequence"/>
</dbReference>
<dbReference type="PANTHER" id="PTHR42831:SF1">
    <property type="entry name" value="FE-S PROTEIN MATURATION AUXILIARY FACTOR YITW"/>
    <property type="match status" value="1"/>
</dbReference>
<dbReference type="InterPro" id="IPR052339">
    <property type="entry name" value="Fe-S_Maturation_MIP18"/>
</dbReference>
<keyword evidence="3" id="KW-1185">Reference proteome</keyword>
<proteinExistence type="predicted"/>
<organism evidence="2 3">
    <name type="scientific">Ilyomonas limi</name>
    <dbReference type="NCBI Taxonomy" id="2575867"/>
    <lineage>
        <taxon>Bacteria</taxon>
        <taxon>Pseudomonadati</taxon>
        <taxon>Bacteroidota</taxon>
        <taxon>Chitinophagia</taxon>
        <taxon>Chitinophagales</taxon>
        <taxon>Chitinophagaceae</taxon>
        <taxon>Ilyomonas</taxon>
    </lineage>
</organism>
<protein>
    <submittedName>
        <fullName evidence="2">Metal-sulfur cluster assembly factor</fullName>
    </submittedName>
</protein>